<protein>
    <submittedName>
        <fullName evidence="1">Uncharacterized protein</fullName>
    </submittedName>
</protein>
<evidence type="ECO:0000313" key="2">
    <source>
        <dbReference type="Proteomes" id="UP000286045"/>
    </source>
</evidence>
<organism evidence="1 2">
    <name type="scientific">Xylaria grammica</name>
    <dbReference type="NCBI Taxonomy" id="363999"/>
    <lineage>
        <taxon>Eukaryota</taxon>
        <taxon>Fungi</taxon>
        <taxon>Dikarya</taxon>
        <taxon>Ascomycota</taxon>
        <taxon>Pezizomycotina</taxon>
        <taxon>Sordariomycetes</taxon>
        <taxon>Xylariomycetidae</taxon>
        <taxon>Xylariales</taxon>
        <taxon>Xylariaceae</taxon>
        <taxon>Xylaria</taxon>
    </lineage>
</organism>
<proteinExistence type="predicted"/>
<comment type="caution">
    <text evidence="1">The sequence shown here is derived from an EMBL/GenBank/DDBJ whole genome shotgun (WGS) entry which is preliminary data.</text>
</comment>
<dbReference type="EMBL" id="RYZI01000378">
    <property type="protein sequence ID" value="RWA05995.1"/>
    <property type="molecule type" value="Genomic_DNA"/>
</dbReference>
<gene>
    <name evidence="1" type="ORF">EKO27_g9103</name>
</gene>
<accession>A0A439CV38</accession>
<evidence type="ECO:0000313" key="1">
    <source>
        <dbReference type="EMBL" id="RWA05995.1"/>
    </source>
</evidence>
<keyword evidence="2" id="KW-1185">Reference proteome</keyword>
<name>A0A439CV38_9PEZI</name>
<sequence>MEAYKAKCRARAIGLRAKAKRHGDDLTSGLSRSETMVEEATRVRARIAVMRAKNEADSEKLRELAHSCVACKLETPDKAPATNSVETLVNDAKAKLEKMQALAAEINARKSLADKLEKYHETYSNISKSLNIVVEPDTNAIDYSYKIDPKNGVGLFIHNRDTKKDQARPDMMEALRPMWTPVLAPGRSGYGIPFDSMSIPKPEAKKPTDAPSPTEAIGPLPFPSWMSEAPFYPPPPDRKNVVNPNIGVRKPNEKAKPMPWPQVIPPPSAFEYSRPWSGRVPASDAYVGGLLSSQYGVQYDPLLQSIGTEHQSHMVIFSGLDPNTTWADVLDKVRGGPVLRVSRADANTVFVSFVKGADAFAYVTYVNSRLPNSPLKIRGRAPCVSLAPTPSYPIRDTLLYDVEKRGVTRCLGFQSKRTTLRPLIEECLSKQGITCYKLTQKLEPEGTVVDGGDADYEKIQGPPSEFAEEWVILDDGDKPADAAKKPEKANLGSIHIAFRDVAHAQNAHHLLSIKFQDCLLFYVPDSCAAPLAELDKLDQPEEGEVADTEALI</sequence>
<dbReference type="AlphaFoldDB" id="A0A439CV38"/>
<dbReference type="Proteomes" id="UP000286045">
    <property type="component" value="Unassembled WGS sequence"/>
</dbReference>
<reference evidence="1 2" key="1">
    <citation type="submission" date="2018-12" db="EMBL/GenBank/DDBJ databases">
        <title>Draft genome sequence of Xylaria grammica IHI A82.</title>
        <authorList>
            <person name="Buettner E."/>
            <person name="Kellner H."/>
        </authorList>
    </citation>
    <scope>NUCLEOTIDE SEQUENCE [LARGE SCALE GENOMIC DNA]</scope>
    <source>
        <strain evidence="1 2">IHI A82</strain>
    </source>
</reference>